<evidence type="ECO:0000256" key="6">
    <source>
        <dbReference type="ARBA" id="ARBA00022771"/>
    </source>
</evidence>
<accession>A0A8J6LJE2</accession>
<feature type="compositionally biased region" description="Polar residues" evidence="10">
    <location>
        <begin position="144"/>
        <end position="155"/>
    </location>
</feature>
<feature type="domain" description="SAM-dependent MTase TRM10-type" evidence="12">
    <location>
        <begin position="1491"/>
        <end position="1673"/>
    </location>
</feature>
<keyword evidence="7 9" id="KW-0862">Zinc</keyword>
<dbReference type="EC" id="2.1.1.221" evidence="1"/>
<feature type="region of interest" description="Disordered" evidence="10">
    <location>
        <begin position="1"/>
        <end position="50"/>
    </location>
</feature>
<feature type="domain" description="C3H1-type" evidence="11">
    <location>
        <begin position="88"/>
        <end position="115"/>
    </location>
</feature>
<dbReference type="Gene3D" id="1.25.40.20">
    <property type="entry name" value="Ankyrin repeat-containing domain"/>
    <property type="match status" value="1"/>
</dbReference>
<evidence type="ECO:0000313" key="13">
    <source>
        <dbReference type="EMBL" id="KAH0815976.1"/>
    </source>
</evidence>
<proteinExistence type="predicted"/>
<dbReference type="InterPro" id="IPR002110">
    <property type="entry name" value="Ankyrin_rpt"/>
</dbReference>
<evidence type="ECO:0000256" key="10">
    <source>
        <dbReference type="SAM" id="MobiDB-lite"/>
    </source>
</evidence>
<dbReference type="Gene3D" id="3.40.1280.30">
    <property type="match status" value="1"/>
</dbReference>
<dbReference type="SUPFAM" id="SSF48403">
    <property type="entry name" value="Ankyrin repeat"/>
    <property type="match status" value="1"/>
</dbReference>
<evidence type="ECO:0000313" key="14">
    <source>
        <dbReference type="Proteomes" id="UP000719412"/>
    </source>
</evidence>
<keyword evidence="14" id="KW-1185">Reference proteome</keyword>
<dbReference type="InterPro" id="IPR007356">
    <property type="entry name" value="tRNA_m1G_MeTrfase_euk"/>
</dbReference>
<keyword evidence="6 9" id="KW-0863">Zinc-finger</keyword>
<dbReference type="GO" id="GO:0000049">
    <property type="term" value="F:tRNA binding"/>
    <property type="evidence" value="ECO:0007669"/>
    <property type="project" value="TreeGrafter"/>
</dbReference>
<evidence type="ECO:0000259" key="12">
    <source>
        <dbReference type="PROSITE" id="PS51675"/>
    </source>
</evidence>
<keyword evidence="3" id="KW-0808">Transferase</keyword>
<feature type="region of interest" description="Disordered" evidence="10">
    <location>
        <begin position="144"/>
        <end position="166"/>
    </location>
</feature>
<dbReference type="GO" id="GO:0010468">
    <property type="term" value="P:regulation of gene expression"/>
    <property type="evidence" value="ECO:0007669"/>
    <property type="project" value="UniProtKB-ARBA"/>
</dbReference>
<evidence type="ECO:0000256" key="9">
    <source>
        <dbReference type="PROSITE-ProRule" id="PRU00723"/>
    </source>
</evidence>
<reference evidence="13" key="1">
    <citation type="journal article" date="2020" name="J Insects Food Feed">
        <title>The yellow mealworm (Tenebrio molitor) genome: a resource for the emerging insects as food and feed industry.</title>
        <authorList>
            <person name="Eriksson T."/>
            <person name="Andere A."/>
            <person name="Kelstrup H."/>
            <person name="Emery V."/>
            <person name="Picard C."/>
        </authorList>
    </citation>
    <scope>NUCLEOTIDE SEQUENCE</scope>
    <source>
        <strain evidence="13">Stoneville</strain>
        <tissue evidence="13">Whole head</tissue>
    </source>
</reference>
<comment type="caution">
    <text evidence="13">The sequence shown here is derived from an EMBL/GenBank/DDBJ whole genome shotgun (WGS) entry which is preliminary data.</text>
</comment>
<dbReference type="InterPro" id="IPR038459">
    <property type="entry name" value="MT_TRM10-typ_sf"/>
</dbReference>
<comment type="catalytic activity">
    <reaction evidence="8">
        <text>guanosine(9) in tRNA + S-adenosyl-L-methionine = N(1)-methylguanosine(9) in tRNA + S-adenosyl-L-homocysteine + H(+)</text>
        <dbReference type="Rhea" id="RHEA:43156"/>
        <dbReference type="Rhea" id="RHEA-COMP:10367"/>
        <dbReference type="Rhea" id="RHEA-COMP:10368"/>
        <dbReference type="ChEBI" id="CHEBI:15378"/>
        <dbReference type="ChEBI" id="CHEBI:57856"/>
        <dbReference type="ChEBI" id="CHEBI:59789"/>
        <dbReference type="ChEBI" id="CHEBI:73542"/>
        <dbReference type="ChEBI" id="CHEBI:74269"/>
        <dbReference type="EC" id="2.1.1.221"/>
    </reaction>
</comment>
<evidence type="ECO:0000256" key="7">
    <source>
        <dbReference type="ARBA" id="ARBA00022833"/>
    </source>
</evidence>
<organism evidence="13 14">
    <name type="scientific">Tenebrio molitor</name>
    <name type="common">Yellow mealworm beetle</name>
    <dbReference type="NCBI Taxonomy" id="7067"/>
    <lineage>
        <taxon>Eukaryota</taxon>
        <taxon>Metazoa</taxon>
        <taxon>Ecdysozoa</taxon>
        <taxon>Arthropoda</taxon>
        <taxon>Hexapoda</taxon>
        <taxon>Insecta</taxon>
        <taxon>Pterygota</taxon>
        <taxon>Neoptera</taxon>
        <taxon>Endopterygota</taxon>
        <taxon>Coleoptera</taxon>
        <taxon>Polyphaga</taxon>
        <taxon>Cucujiformia</taxon>
        <taxon>Tenebrionidae</taxon>
        <taxon>Tenebrio</taxon>
    </lineage>
</organism>
<protein>
    <recommendedName>
        <fullName evidence="1">tRNA (guanine(9)-N(1))-methyltransferase</fullName>
        <ecNumber evidence="1">2.1.1.221</ecNumber>
    </recommendedName>
</protein>
<dbReference type="InterPro" id="IPR027417">
    <property type="entry name" value="P-loop_NTPase"/>
</dbReference>
<dbReference type="Proteomes" id="UP000719412">
    <property type="component" value="Unassembled WGS sequence"/>
</dbReference>
<dbReference type="Gene3D" id="3.40.50.300">
    <property type="entry name" value="P-loop containing nucleotide triphosphate hydrolases"/>
    <property type="match status" value="1"/>
</dbReference>
<dbReference type="GO" id="GO:0005654">
    <property type="term" value="C:nucleoplasm"/>
    <property type="evidence" value="ECO:0007669"/>
    <property type="project" value="TreeGrafter"/>
</dbReference>
<dbReference type="InterPro" id="IPR028564">
    <property type="entry name" value="MT_TRM10-typ"/>
</dbReference>
<keyword evidence="4" id="KW-0949">S-adenosyl-L-methionine</keyword>
<name>A0A8J6LJE2_TENMO</name>
<gene>
    <name evidence="13" type="ORF">GEV33_006815</name>
</gene>
<evidence type="ECO:0000256" key="1">
    <source>
        <dbReference type="ARBA" id="ARBA00012797"/>
    </source>
</evidence>
<evidence type="ECO:0000259" key="11">
    <source>
        <dbReference type="PROSITE" id="PS50103"/>
    </source>
</evidence>
<dbReference type="Gene3D" id="4.10.1000.10">
    <property type="entry name" value="Zinc finger, CCCH-type"/>
    <property type="match status" value="1"/>
</dbReference>
<dbReference type="GO" id="GO:0008270">
    <property type="term" value="F:zinc ion binding"/>
    <property type="evidence" value="ECO:0007669"/>
    <property type="project" value="UniProtKB-KW"/>
</dbReference>
<dbReference type="PROSITE" id="PS51675">
    <property type="entry name" value="SAM_MT_TRM10"/>
    <property type="match status" value="1"/>
</dbReference>
<dbReference type="EMBL" id="JABDTM020022264">
    <property type="protein sequence ID" value="KAH0815976.1"/>
    <property type="molecule type" value="Genomic_DNA"/>
</dbReference>
<dbReference type="InterPro" id="IPR041367">
    <property type="entry name" value="Znf-CCCH_4"/>
</dbReference>
<feature type="zinc finger region" description="C3H1-type" evidence="9">
    <location>
        <begin position="88"/>
        <end position="115"/>
    </location>
</feature>
<dbReference type="Pfam" id="PF18044">
    <property type="entry name" value="zf-CCCH_4"/>
    <property type="match status" value="1"/>
</dbReference>
<dbReference type="SUPFAM" id="SSF52540">
    <property type="entry name" value="P-loop containing nucleoside triphosphate hydrolases"/>
    <property type="match status" value="1"/>
</dbReference>
<reference evidence="13" key="2">
    <citation type="submission" date="2021-08" db="EMBL/GenBank/DDBJ databases">
        <authorList>
            <person name="Eriksson T."/>
        </authorList>
    </citation>
    <scope>NUCLEOTIDE SEQUENCE</scope>
    <source>
        <strain evidence="13">Stoneville</strain>
        <tissue evidence="13">Whole head</tissue>
    </source>
</reference>
<keyword evidence="5 9" id="KW-0479">Metal-binding</keyword>
<dbReference type="PANTHER" id="PTHR13563">
    <property type="entry name" value="TRNA (GUANINE-9-) METHYLTRANSFERASE"/>
    <property type="match status" value="1"/>
</dbReference>
<keyword evidence="2" id="KW-0489">Methyltransferase</keyword>
<sequence>MSLVPDYDDSLSSSESDEDDAPQDIDSQPEKMTPKLPKPDFFGNSASDPDKLKTSVFKNPFTEAESAKEAILQKHVKMVDAQDNVIVINGKKICWNYRKGRCRFGHNCKYTHDSDIQKTKDQIESEKQTYQRVACQSQHLPQVKNTRQEAKVQNSLKRKKRPGLTQGLVPGKKVMKNYVNYQIKMPNLEYSESIPKCDCGKIHNCKICPYVTKSIFYVVNHAKHHRLPLESPRCERNDLEKYYCKDCNFETDLVIYELRQGTKDFGKEYELIIIILFALKLSFDSRIKNFKISTNNKFWCDFDDAVFEIVYKDDKTITLAVQLKHTKQNMTIENVTSVKGDYSLDKYYKSYKKIREQFSSAREVESVYFVLYTTGGYSKTVEEFRWHNHHLKKRESVIPEVPPLANRRSFQFSNNNDASSKSAFLSRFFVYTNQNDHDKSVTEIRNLIQTEFESTEDIFGGLFDFVEKWRRGQLGPHYKLTRNEFITEVCGLLLTPLIAQPPISEFEDLKFVNIWNIMLEKVNITFIQDFQNSAPKIWYTVIQKIQLKEKWSKDKWMTPSVKLDKTDVTVPKRYLLNKTIGGKLSLRDLYLAFWKTGLVPLILSVGNVKCNMLSKIFQVVLSTAKKKYFVVCTEETNVDAYFSKFSTFRNLTDVVDFHDDTFEALLTLGVKIQDRFQISLKEMIDINDLFLQNITPDVFLEMMENQFAGTASTHHVPKPYIERKISEFHVELSALKYIRNEIVFIFCDLNIHYELVKDRFPSRVVEFKGVESDASGSEQNIFLAHYSSSMKVVRLFLNRFQNRYHIFLITQRVSGSCSLKWIESTAPVDLLKQFINENGKAVEEKDFFSFVNNPINVISAVPGMGKSSLINHMCQSSPQNFWMIKIDLIEHSKYFEEQNSVDPLEYFYNYTNTKSKLTKICFDLFAKAQNVIFLFDGFDEISPKFTDKVLDIIDYFKSKNMIQCITIRPIGTSLLEKRFNVLCYSIRSFSLAEKRNFITTYKVSFLSDNLQTVFHNIMFTFLESFDHKLFGVPLQMSMLCETINNSLSKNVSNFKNINVLELYENFIDAKMTIFEEKYLNDCNPICYDDFKEKLRESNISNHQICSLITVFGQQAKHFIKQNNINFLKKIREGQEKLGIITQVGFDNTPVFLHQTYAEYFAATWLAENWKHTKKVKKLFIHIFSSKTFSMVRLFFDRILTRHVDILGAVLDQNCKKIERCSVEDLSCTDELGRNALHLACSWKPKLDTKYVDILLQKIDPKANCDKLLKLTPVEYADRTRNVVVIDKILQYFDLDLSKLKICLDVRWLLHRCIKLECVTLLAKFAQYLNSLETWVVTLEYDNLLFAAVEKNNVEVVKILLGINGFRKHVKNEETHGRAAVQLAIMLGHEIILKNLMDVDISGPGSNKLTPYEVAVEESREEPDENAETEDSEPVKYFNGVEISKLTKRQLKKYKKCLKWQQVKREKRAKERQRTKEKRIQAKLNNVDLGPSRKQLKRMKMKDSPCKIGVCIDLSFDELMIDKDMAKTIKQILRVYTENRRAEAPMQLYLTSFKDKCKTEMAKHHGYENWDINFHSEDYLEMFPKEKLIYLSSESDKVITELQQDKVYIIGVFEILLRVSEGKTFKEAFEVILPKRIEKVSASKSSEDEEEMNSQFVDDNTSDNGSVKCDPSDL</sequence>
<evidence type="ECO:0000256" key="8">
    <source>
        <dbReference type="ARBA" id="ARBA00048434"/>
    </source>
</evidence>
<dbReference type="PROSITE" id="PS50103">
    <property type="entry name" value="ZF_C3H1"/>
    <property type="match status" value="1"/>
</dbReference>
<evidence type="ECO:0000256" key="4">
    <source>
        <dbReference type="ARBA" id="ARBA00022691"/>
    </source>
</evidence>
<dbReference type="InterPro" id="IPR036770">
    <property type="entry name" value="Ankyrin_rpt-contain_sf"/>
</dbReference>
<dbReference type="InterPro" id="IPR000571">
    <property type="entry name" value="Znf_CCCH"/>
</dbReference>
<dbReference type="GO" id="GO:0052905">
    <property type="term" value="F:tRNA (guanosine(9)-N1)-methyltransferase activity"/>
    <property type="evidence" value="ECO:0007669"/>
    <property type="project" value="UniProtKB-EC"/>
</dbReference>
<dbReference type="PANTHER" id="PTHR13563:SF13">
    <property type="entry name" value="TRNA METHYLTRANSFERASE 10 HOMOLOG A"/>
    <property type="match status" value="1"/>
</dbReference>
<dbReference type="GO" id="GO:0002939">
    <property type="term" value="P:tRNA N1-guanine methylation"/>
    <property type="evidence" value="ECO:0007669"/>
    <property type="project" value="TreeGrafter"/>
</dbReference>
<evidence type="ECO:0000256" key="5">
    <source>
        <dbReference type="ARBA" id="ARBA00022723"/>
    </source>
</evidence>
<feature type="region of interest" description="Disordered" evidence="10">
    <location>
        <begin position="1639"/>
        <end position="1673"/>
    </location>
</feature>
<feature type="compositionally biased region" description="Polar residues" evidence="10">
    <location>
        <begin position="1652"/>
        <end position="1664"/>
    </location>
</feature>
<dbReference type="SMART" id="SM00248">
    <property type="entry name" value="ANK"/>
    <property type="match status" value="3"/>
</dbReference>
<evidence type="ECO:0000256" key="2">
    <source>
        <dbReference type="ARBA" id="ARBA00022603"/>
    </source>
</evidence>
<evidence type="ECO:0000256" key="3">
    <source>
        <dbReference type="ARBA" id="ARBA00022679"/>
    </source>
</evidence>